<evidence type="ECO:0000256" key="6">
    <source>
        <dbReference type="SAM" id="Phobius"/>
    </source>
</evidence>
<accession>A0A1G6LAG6</accession>
<feature type="transmembrane region" description="Helical" evidence="6">
    <location>
        <begin position="128"/>
        <end position="148"/>
    </location>
</feature>
<feature type="transmembrane region" description="Helical" evidence="6">
    <location>
        <begin position="389"/>
        <end position="406"/>
    </location>
</feature>
<evidence type="ECO:0000256" key="3">
    <source>
        <dbReference type="ARBA" id="ARBA00022989"/>
    </source>
</evidence>
<dbReference type="Pfam" id="PF13515">
    <property type="entry name" value="FUSC_2"/>
    <property type="match status" value="1"/>
</dbReference>
<evidence type="ECO:0000313" key="9">
    <source>
        <dbReference type="Proteomes" id="UP000199039"/>
    </source>
</evidence>
<proteinExistence type="predicted"/>
<dbReference type="GO" id="GO:0016020">
    <property type="term" value="C:membrane"/>
    <property type="evidence" value="ECO:0007669"/>
    <property type="project" value="UniProtKB-SubCell"/>
</dbReference>
<evidence type="ECO:0000313" key="8">
    <source>
        <dbReference type="EMBL" id="SDC40128.1"/>
    </source>
</evidence>
<dbReference type="RefSeq" id="WP_139185771.1">
    <property type="nucleotide sequence ID" value="NZ_FMYH01000002.1"/>
</dbReference>
<organism evidence="8 9">
    <name type="scientific">Sanguibacter gelidistatuariae</name>
    <dbReference type="NCBI Taxonomy" id="1814289"/>
    <lineage>
        <taxon>Bacteria</taxon>
        <taxon>Bacillati</taxon>
        <taxon>Actinomycetota</taxon>
        <taxon>Actinomycetes</taxon>
        <taxon>Micrococcales</taxon>
        <taxon>Sanguibacteraceae</taxon>
        <taxon>Sanguibacter</taxon>
    </lineage>
</organism>
<sequence length="447" mass="46324">MPAHDAASTPSDGPHPAAPGPRRGPRHHAVRSVLSPEHTRAALKIHPADATVAAALRAGLAVCLALTLGHLSPHPEMVGFASLGALTSIYGRYEPYRRRAAVLAIAGAMITLAILVASIGPHLGWSEYASLLVVGLLAGVASLVALALKFGPPGPIMVIFAAGAAVSGSPSLSDIGLRTAFAFGGAALAWLICMSGYLVRPSAPALLAVRRALAPATFDEARVALARDVLADDASHRRTAPMAHELARALAEHENNSRPVPSSATTTPPVSAALPARRTVRSAFRASRATGELTVPALRITVAAIAASFLAHALGWGHPSWAAIGAASTLQGSHIHTTTPRAIQRAVGTAVGALLAWPLLEADLSFWWIVAVVVALQVVTEVIVARQYALAMLTITPMALLMTSFGDHSGGQLALDRGLTTALGALVGVLLTILVHDTWTPRRPRRA</sequence>
<keyword evidence="9" id="KW-1185">Reference proteome</keyword>
<feature type="transmembrane region" description="Helical" evidence="6">
    <location>
        <begin position="418"/>
        <end position="436"/>
    </location>
</feature>
<protein>
    <submittedName>
        <fullName evidence="8">Fusaric acid resistance protein-like</fullName>
    </submittedName>
</protein>
<dbReference type="EMBL" id="FMYH01000002">
    <property type="protein sequence ID" value="SDC40128.1"/>
    <property type="molecule type" value="Genomic_DNA"/>
</dbReference>
<evidence type="ECO:0000259" key="7">
    <source>
        <dbReference type="Pfam" id="PF13515"/>
    </source>
</evidence>
<dbReference type="STRING" id="1814289.SAMN05216410_1806"/>
<dbReference type="AlphaFoldDB" id="A0A1G6LAG6"/>
<keyword evidence="3 6" id="KW-1133">Transmembrane helix</keyword>
<comment type="subcellular location">
    <subcellularLocation>
        <location evidence="1">Membrane</location>
        <topology evidence="1">Multi-pass membrane protein</topology>
    </subcellularLocation>
</comment>
<name>A0A1G6LAG6_9MICO</name>
<dbReference type="OrthoDB" id="581879at2"/>
<evidence type="ECO:0000256" key="2">
    <source>
        <dbReference type="ARBA" id="ARBA00022692"/>
    </source>
</evidence>
<feature type="domain" description="Integral membrane bound transporter" evidence="7">
    <location>
        <begin position="307"/>
        <end position="430"/>
    </location>
</feature>
<keyword evidence="4 6" id="KW-0472">Membrane</keyword>
<feature type="transmembrane region" description="Helical" evidence="6">
    <location>
        <begin position="100"/>
        <end position="122"/>
    </location>
</feature>
<feature type="transmembrane region" description="Helical" evidence="6">
    <location>
        <begin position="179"/>
        <end position="199"/>
    </location>
</feature>
<dbReference type="InterPro" id="IPR049453">
    <property type="entry name" value="Memb_transporter_dom"/>
</dbReference>
<evidence type="ECO:0000256" key="4">
    <source>
        <dbReference type="ARBA" id="ARBA00023136"/>
    </source>
</evidence>
<evidence type="ECO:0000256" key="1">
    <source>
        <dbReference type="ARBA" id="ARBA00004141"/>
    </source>
</evidence>
<keyword evidence="2 6" id="KW-0812">Transmembrane</keyword>
<feature type="region of interest" description="Disordered" evidence="5">
    <location>
        <begin position="1"/>
        <end position="29"/>
    </location>
</feature>
<gene>
    <name evidence="8" type="ORF">SAMN05216410_1806</name>
</gene>
<feature type="transmembrane region" description="Helical" evidence="6">
    <location>
        <begin position="155"/>
        <end position="173"/>
    </location>
</feature>
<dbReference type="Proteomes" id="UP000199039">
    <property type="component" value="Unassembled WGS sequence"/>
</dbReference>
<evidence type="ECO:0000256" key="5">
    <source>
        <dbReference type="SAM" id="MobiDB-lite"/>
    </source>
</evidence>
<reference evidence="8 9" key="1">
    <citation type="submission" date="2016-09" db="EMBL/GenBank/DDBJ databases">
        <authorList>
            <person name="Capua I."/>
            <person name="De Benedictis P."/>
            <person name="Joannis T."/>
            <person name="Lombin L.H."/>
            <person name="Cattoli G."/>
        </authorList>
    </citation>
    <scope>NUCLEOTIDE SEQUENCE [LARGE SCALE GENOMIC DNA]</scope>
    <source>
        <strain evidence="8 9">ISLP-3</strain>
    </source>
</reference>